<protein>
    <recommendedName>
        <fullName evidence="9">Elongator complex protein 2</fullName>
    </recommendedName>
    <alternativeName>
        <fullName evidence="8">NADH dehydrogenase [ubiquinone] iron-sulfur protein 3, mitochondrial</fullName>
    </alternativeName>
</protein>
<dbReference type="GO" id="GO:0016020">
    <property type="term" value="C:membrane"/>
    <property type="evidence" value="ECO:0007669"/>
    <property type="project" value="UniProtKB-ARBA"/>
</dbReference>
<comment type="similarity">
    <text evidence="7">Belongs to the DDAH family.</text>
</comment>
<dbReference type="AlphaFoldDB" id="A0AAN9TI51"/>
<comment type="subcellular location">
    <subcellularLocation>
        <location evidence="3">Cytoplasm</location>
    </subcellularLocation>
    <subcellularLocation>
        <location evidence="2">Mitochondrion</location>
    </subcellularLocation>
    <subcellularLocation>
        <location evidence="1">Nucleus</location>
    </subcellularLocation>
</comment>
<dbReference type="PANTHER" id="PTHR44111:SF1">
    <property type="entry name" value="ELONGATOR COMPLEX PROTEIN 2"/>
    <property type="match status" value="1"/>
</dbReference>
<dbReference type="EMBL" id="JBBCAQ010000022">
    <property type="protein sequence ID" value="KAK7590395.1"/>
    <property type="molecule type" value="Genomic_DNA"/>
</dbReference>
<evidence type="ECO:0000256" key="20">
    <source>
        <dbReference type="ARBA" id="ARBA00049551"/>
    </source>
</evidence>
<proteinExistence type="inferred from homology"/>
<evidence type="ECO:0000256" key="17">
    <source>
        <dbReference type="ARBA" id="ARBA00023027"/>
    </source>
</evidence>
<evidence type="ECO:0000256" key="1">
    <source>
        <dbReference type="ARBA" id="ARBA00004123"/>
    </source>
</evidence>
<keyword evidence="14" id="KW-0677">Repeat</keyword>
<dbReference type="GO" id="GO:0005634">
    <property type="term" value="C:nucleus"/>
    <property type="evidence" value="ECO:0007669"/>
    <property type="project" value="UniProtKB-SubCell"/>
</dbReference>
<evidence type="ECO:0000256" key="18">
    <source>
        <dbReference type="ARBA" id="ARBA00023075"/>
    </source>
</evidence>
<dbReference type="NCBIfam" id="TIGR01961">
    <property type="entry name" value="NuoC_fam"/>
    <property type="match status" value="1"/>
</dbReference>
<organism evidence="24 25">
    <name type="scientific">Parthenolecanium corni</name>
    <dbReference type="NCBI Taxonomy" id="536013"/>
    <lineage>
        <taxon>Eukaryota</taxon>
        <taxon>Metazoa</taxon>
        <taxon>Ecdysozoa</taxon>
        <taxon>Arthropoda</taxon>
        <taxon>Hexapoda</taxon>
        <taxon>Insecta</taxon>
        <taxon>Pterygota</taxon>
        <taxon>Neoptera</taxon>
        <taxon>Paraneoptera</taxon>
        <taxon>Hemiptera</taxon>
        <taxon>Sternorrhyncha</taxon>
        <taxon>Coccoidea</taxon>
        <taxon>Coccidae</taxon>
        <taxon>Parthenolecanium</taxon>
    </lineage>
</organism>
<dbReference type="GO" id="GO:0002098">
    <property type="term" value="P:tRNA wobble uridine modification"/>
    <property type="evidence" value="ECO:0007669"/>
    <property type="project" value="InterPro"/>
</dbReference>
<evidence type="ECO:0000256" key="13">
    <source>
        <dbReference type="ARBA" id="ARBA00022694"/>
    </source>
</evidence>
<dbReference type="FunFam" id="3.30.460.80:FF:000002">
    <property type="entry name" value="NADH dehydrogenase iron-sulfur protein 3, mitochondrial"/>
    <property type="match status" value="1"/>
</dbReference>
<feature type="repeat" description="WD" evidence="21">
    <location>
        <begin position="317"/>
        <end position="348"/>
    </location>
</feature>
<dbReference type="InterPro" id="IPR001268">
    <property type="entry name" value="NADH_UbQ_OxRdtase_30kDa_su"/>
</dbReference>
<dbReference type="PROSITE" id="PS50294">
    <property type="entry name" value="WD_REPEATS_REGION"/>
    <property type="match status" value="1"/>
</dbReference>
<keyword evidence="19" id="KW-0539">Nucleus</keyword>
<evidence type="ECO:0000256" key="11">
    <source>
        <dbReference type="ARBA" id="ARBA00022490"/>
    </source>
</evidence>
<evidence type="ECO:0000313" key="24">
    <source>
        <dbReference type="EMBL" id="KAK7590395.1"/>
    </source>
</evidence>
<evidence type="ECO:0000256" key="15">
    <source>
        <dbReference type="ARBA" id="ARBA00022801"/>
    </source>
</evidence>
<dbReference type="GO" id="GO:0016651">
    <property type="term" value="F:oxidoreductase activity, acting on NAD(P)H"/>
    <property type="evidence" value="ECO:0007669"/>
    <property type="project" value="InterPro"/>
</dbReference>
<dbReference type="Pfam" id="PF00329">
    <property type="entry name" value="Complex1_30kDa"/>
    <property type="match status" value="1"/>
</dbReference>
<keyword evidence="11" id="KW-0963">Cytoplasm</keyword>
<comment type="catalytic activity">
    <reaction evidence="20">
        <text>a ubiquinone + NADH + 5 H(+)(in) = a ubiquinol + NAD(+) + 4 H(+)(out)</text>
        <dbReference type="Rhea" id="RHEA:29091"/>
        <dbReference type="Rhea" id="RHEA-COMP:9565"/>
        <dbReference type="Rhea" id="RHEA-COMP:9566"/>
        <dbReference type="ChEBI" id="CHEBI:15378"/>
        <dbReference type="ChEBI" id="CHEBI:16389"/>
        <dbReference type="ChEBI" id="CHEBI:17976"/>
        <dbReference type="ChEBI" id="CHEBI:57540"/>
        <dbReference type="ChEBI" id="CHEBI:57945"/>
        <dbReference type="EC" id="7.1.1.2"/>
    </reaction>
</comment>
<comment type="similarity">
    <text evidence="5">Belongs to the WD repeat ELP2 family.</text>
</comment>
<dbReference type="SUPFAM" id="SSF50978">
    <property type="entry name" value="WD40 repeat-like"/>
    <property type="match status" value="3"/>
</dbReference>
<feature type="domain" description="NADH:ubiquinone oxidoreductase 30kDa subunit" evidence="23">
    <location>
        <begin position="950"/>
        <end position="1069"/>
    </location>
</feature>
<dbReference type="GO" id="GO:0033588">
    <property type="term" value="C:elongator holoenzyme complex"/>
    <property type="evidence" value="ECO:0007669"/>
    <property type="project" value="InterPro"/>
</dbReference>
<comment type="caution">
    <text evidence="24">The sequence shown here is derived from an EMBL/GenBank/DDBJ whole genome shotgun (WGS) entry which is preliminary data.</text>
</comment>
<dbReference type="InterPro" id="IPR001680">
    <property type="entry name" value="WD40_rpt"/>
</dbReference>
<gene>
    <name evidence="24" type="ORF">V9T40_002008</name>
</gene>
<evidence type="ECO:0000259" key="23">
    <source>
        <dbReference type="Pfam" id="PF00329"/>
    </source>
</evidence>
<evidence type="ECO:0000256" key="19">
    <source>
        <dbReference type="ARBA" id="ARBA00023242"/>
    </source>
</evidence>
<dbReference type="FunFam" id="3.75.10.10:FF:000004">
    <property type="entry name" value="N(G),N(G)-dimethylarginine dimethylaminohydrolase 1"/>
    <property type="match status" value="1"/>
</dbReference>
<keyword evidence="17 22" id="KW-0520">NAD</keyword>
<dbReference type="PROSITE" id="PS50082">
    <property type="entry name" value="WD_REPEATS_2"/>
    <property type="match status" value="2"/>
</dbReference>
<evidence type="ECO:0000256" key="5">
    <source>
        <dbReference type="ARBA" id="ARBA00005881"/>
    </source>
</evidence>
<dbReference type="InterPro" id="IPR010218">
    <property type="entry name" value="NADH_DH_suC"/>
</dbReference>
<evidence type="ECO:0000256" key="6">
    <source>
        <dbReference type="ARBA" id="ARBA00007569"/>
    </source>
</evidence>
<dbReference type="GO" id="GO:0016787">
    <property type="term" value="F:hydrolase activity"/>
    <property type="evidence" value="ECO:0007669"/>
    <property type="project" value="UniProtKB-KW"/>
</dbReference>
<dbReference type="HAMAP" id="MF_01357">
    <property type="entry name" value="NDH1_NuoC"/>
    <property type="match status" value="1"/>
</dbReference>
<reference evidence="24 25" key="1">
    <citation type="submission" date="2024-03" db="EMBL/GenBank/DDBJ databases">
        <title>Adaptation during the transition from Ophiocordyceps entomopathogen to insect associate is accompanied by gene loss and intensified selection.</title>
        <authorList>
            <person name="Ward C.M."/>
            <person name="Onetto C.A."/>
            <person name="Borneman A.R."/>
        </authorList>
    </citation>
    <scope>NUCLEOTIDE SEQUENCE [LARGE SCALE GENOMIC DNA]</scope>
    <source>
        <strain evidence="24">AWRI1</strain>
        <tissue evidence="24">Single Adult Female</tissue>
    </source>
</reference>
<keyword evidence="13" id="KW-0819">tRNA processing</keyword>
<dbReference type="NCBIfam" id="NF004733">
    <property type="entry name" value="PRK06074.1-5"/>
    <property type="match status" value="1"/>
</dbReference>
<dbReference type="Gene3D" id="3.75.10.10">
    <property type="entry name" value="L-arginine/glycine Amidinotransferase, Chain A"/>
    <property type="match status" value="1"/>
</dbReference>
<keyword evidence="10 22" id="KW-0813">Transport</keyword>
<name>A0AAN9TI51_9HEMI</name>
<evidence type="ECO:0000256" key="2">
    <source>
        <dbReference type="ARBA" id="ARBA00004173"/>
    </source>
</evidence>
<dbReference type="Proteomes" id="UP001367676">
    <property type="component" value="Unassembled WGS sequence"/>
</dbReference>
<evidence type="ECO:0000256" key="16">
    <source>
        <dbReference type="ARBA" id="ARBA00022967"/>
    </source>
</evidence>
<dbReference type="GO" id="GO:0005739">
    <property type="term" value="C:mitochondrion"/>
    <property type="evidence" value="ECO:0007669"/>
    <property type="project" value="UniProtKB-SubCell"/>
</dbReference>
<evidence type="ECO:0000256" key="21">
    <source>
        <dbReference type="PROSITE-ProRule" id="PRU00221"/>
    </source>
</evidence>
<feature type="repeat" description="WD" evidence="21">
    <location>
        <begin position="573"/>
        <end position="614"/>
    </location>
</feature>
<dbReference type="Gene3D" id="2.130.10.10">
    <property type="entry name" value="YVTN repeat-like/Quinoprotein amine dehydrogenase"/>
    <property type="match status" value="3"/>
</dbReference>
<evidence type="ECO:0000256" key="9">
    <source>
        <dbReference type="ARBA" id="ARBA00020267"/>
    </source>
</evidence>
<dbReference type="SUPFAM" id="SSF55909">
    <property type="entry name" value="Pentein"/>
    <property type="match status" value="1"/>
</dbReference>
<dbReference type="Gene3D" id="3.30.460.80">
    <property type="entry name" value="NADH:ubiquinone oxidoreductase, 30kDa subunit"/>
    <property type="match status" value="1"/>
</dbReference>
<dbReference type="InterPro" id="IPR020396">
    <property type="entry name" value="NADH_UbQ_OxRdtase_CS"/>
</dbReference>
<evidence type="ECO:0000256" key="12">
    <source>
        <dbReference type="ARBA" id="ARBA00022574"/>
    </source>
</evidence>
<evidence type="ECO:0000256" key="10">
    <source>
        <dbReference type="ARBA" id="ARBA00022448"/>
    </source>
</evidence>
<keyword evidence="16 22" id="KW-1278">Translocase</keyword>
<dbReference type="InterPro" id="IPR037289">
    <property type="entry name" value="Elp2"/>
</dbReference>
<evidence type="ECO:0000256" key="14">
    <source>
        <dbReference type="ARBA" id="ARBA00022737"/>
    </source>
</evidence>
<dbReference type="Pfam" id="PF00400">
    <property type="entry name" value="WD40"/>
    <property type="match status" value="5"/>
</dbReference>
<dbReference type="PANTHER" id="PTHR44111">
    <property type="entry name" value="ELONGATOR COMPLEX PROTEIN 2"/>
    <property type="match status" value="1"/>
</dbReference>
<dbReference type="InterPro" id="IPR036322">
    <property type="entry name" value="WD40_repeat_dom_sf"/>
</dbReference>
<keyword evidence="12 21" id="KW-0853">WD repeat</keyword>
<keyword evidence="18" id="KW-0830">Ubiquinone</keyword>
<dbReference type="SMART" id="SM00320">
    <property type="entry name" value="WD40"/>
    <property type="match status" value="8"/>
</dbReference>
<evidence type="ECO:0000256" key="4">
    <source>
        <dbReference type="ARBA" id="ARBA00005043"/>
    </source>
</evidence>
<dbReference type="SUPFAM" id="SSF143243">
    <property type="entry name" value="Nqo5-like"/>
    <property type="match status" value="1"/>
</dbReference>
<dbReference type="PROSITE" id="PS51257">
    <property type="entry name" value="PROKAR_LIPOPROTEIN"/>
    <property type="match status" value="1"/>
</dbReference>
<evidence type="ECO:0000256" key="8">
    <source>
        <dbReference type="ARBA" id="ARBA00020084"/>
    </source>
</evidence>
<comment type="pathway">
    <text evidence="4">tRNA modification; 5-methoxycarbonylmethyl-2-thiouridine-tRNA biosynthesis.</text>
</comment>
<sequence length="1128" mass="127055">MVAKDPCSLVFISGGCNSNSFAAGWGQNNKICVAIEEAVAILQPELGEKIAGKFTSTLFAHTKRVNAVKWIQNLSGTFQNSFVSASVDTTAIVWVWEQENYHPKYVLKGHKDAVTDVQGVSLKLTDDLNCILIATMSIDTLIVWKKTDHEDEFSLLESYDFPHSGLGVSGISFSLLPFTQSLIMVCPKKFVDLAVYSCPLTLEKTNSRIFEEKLVLSGHSNWINDIAMTTIESNEEEKLKLLSVSADKTAVIWNRDFTADTWVEQYRLGDLGGNLSGFVGGQFDPTGKYIMAHDLFGAFHVWRFDKSTDSWSSEVLPSGHFDEITDLQWDPLGKYLMTASADKTTRLYAPYKKKPSLWYEFARPQTHGHIISCLTVLPDFRFVSGAAEKELRSFIASKSFIKSIVTSSVVDYVDERKYPHNSAILPSLDLSNKPSEEADNKTIDNLSFKKVSRVIPTEDELSRTTLWPEIQKLYYHPNEMSCITCTRNGSVIASACKANSAKEAAVVIWALKKWDEIERVQELWFHQLTVTQLAFSPSGFYLLSVSRDRSWNLYLRKNEKIEFESIAFSSKNNAIHKRQLNCCAWSHDSLYFATGSRDGKLVIWSPDEKDAHSTAEKSDSSTNGVSSKLVLTIPDENVCSVSFAPGYFIMSALKYTHAVVCRIPKTYGNDVQSDYPRAKFQHECFVRALRDTGIDVVELPPDEALPLCGFVEDTAVICNGIALITRPGQQSRIKEAELMRTVLRKELDLPIIDIADKSATLNGGDVLFTGKEFFVGVGKYTNEAGARAVAAAFPEFPCTPIKITEDCHLKSLMSMAGPDIICVGAGKSPQDVLNRVKREATYSYQTLTVPEDSAANVLYVNGTLFHRSEKEIPASFKVFSEKMDFYRQPLEATELAKRSCGLSSCSTLRRSPDPAVRAQLVEFGKYVAECLPKYVQKIQLALGNELEILIAPTGIVPVLLFLKNHHNAQFASFIDVTAVDVPSRQYRFELVYNLLSIRFNSRIRVKTYTDELTPVDSACEVYAGADWFEREVYDMFGVFFLNHPDLRRILTDYGFEGHPFRKDFPLTGYHEVRYDEEKSRIVYEPVELTQEFRRFELSAPWEQFPNFRNEIPSSEEIPLITDEENKTK</sequence>
<evidence type="ECO:0000256" key="22">
    <source>
        <dbReference type="RuleBase" id="RU003456"/>
    </source>
</evidence>
<accession>A0AAN9TI51</accession>
<dbReference type="GO" id="GO:0008137">
    <property type="term" value="F:NADH dehydrogenase (ubiquinone) activity"/>
    <property type="evidence" value="ECO:0007669"/>
    <property type="project" value="UniProtKB-EC"/>
</dbReference>
<comment type="similarity">
    <text evidence="6 22">Belongs to the complex I 30 kDa subunit family.</text>
</comment>
<keyword evidence="25" id="KW-1185">Reference proteome</keyword>
<keyword evidence="15" id="KW-0378">Hydrolase</keyword>
<evidence type="ECO:0000256" key="7">
    <source>
        <dbReference type="ARBA" id="ARBA00008532"/>
    </source>
</evidence>
<dbReference type="InterPro" id="IPR015943">
    <property type="entry name" value="WD40/YVTN_repeat-like_dom_sf"/>
</dbReference>
<evidence type="ECO:0000313" key="25">
    <source>
        <dbReference type="Proteomes" id="UP001367676"/>
    </source>
</evidence>
<evidence type="ECO:0000256" key="3">
    <source>
        <dbReference type="ARBA" id="ARBA00004496"/>
    </source>
</evidence>
<dbReference type="PROSITE" id="PS00542">
    <property type="entry name" value="COMPLEX1_30K"/>
    <property type="match status" value="1"/>
</dbReference>
<dbReference type="InterPro" id="IPR037232">
    <property type="entry name" value="NADH_quin_OxRdtase_su_C/D-like"/>
</dbReference>